<keyword evidence="1" id="KW-1188">Viral release from host cell</keyword>
<dbReference type="PATRIC" id="fig|1273125.3.peg.531"/>
<dbReference type="eggNOG" id="COG3409">
    <property type="taxonomic scope" value="Bacteria"/>
</dbReference>
<proteinExistence type="predicted"/>
<dbReference type="Pfam" id="PF10145">
    <property type="entry name" value="PhageMin_Tail"/>
    <property type="match status" value="1"/>
</dbReference>
<dbReference type="eggNOG" id="COG5283">
    <property type="taxonomic scope" value="Bacteria"/>
</dbReference>
<dbReference type="PANTHER" id="PTHR37813:SF1">
    <property type="entry name" value="FELS-2 PROPHAGE PROTEIN"/>
    <property type="match status" value="1"/>
</dbReference>
<gene>
    <name evidence="4" type="ORF">Rrhod_0545</name>
</gene>
<keyword evidence="5" id="KW-1185">Reference proteome</keyword>
<dbReference type="SUPFAM" id="SSF54001">
    <property type="entry name" value="Cysteine proteinases"/>
    <property type="match status" value="1"/>
</dbReference>
<evidence type="ECO:0000256" key="1">
    <source>
        <dbReference type="ARBA" id="ARBA00022612"/>
    </source>
</evidence>
<evidence type="ECO:0000259" key="3">
    <source>
        <dbReference type="Pfam" id="PF10145"/>
    </source>
</evidence>
<dbReference type="Proteomes" id="UP000013525">
    <property type="component" value="Unassembled WGS sequence"/>
</dbReference>
<comment type="caution">
    <text evidence="4">The sequence shown here is derived from an EMBL/GenBank/DDBJ whole genome shotgun (WGS) entry which is preliminary data.</text>
</comment>
<evidence type="ECO:0000313" key="5">
    <source>
        <dbReference type="Proteomes" id="UP000013525"/>
    </source>
</evidence>
<name>R7WS28_9NOCA</name>
<feature type="compositionally biased region" description="Low complexity" evidence="2">
    <location>
        <begin position="1225"/>
        <end position="1241"/>
    </location>
</feature>
<evidence type="ECO:0000256" key="2">
    <source>
        <dbReference type="SAM" id="MobiDB-lite"/>
    </source>
</evidence>
<organism evidence="4 5">
    <name type="scientific">Rhodococcus rhodnii LMG 5362</name>
    <dbReference type="NCBI Taxonomy" id="1273125"/>
    <lineage>
        <taxon>Bacteria</taxon>
        <taxon>Bacillati</taxon>
        <taxon>Actinomycetota</taxon>
        <taxon>Actinomycetes</taxon>
        <taxon>Mycobacteriales</taxon>
        <taxon>Nocardiaceae</taxon>
        <taxon>Rhodococcus</taxon>
    </lineage>
</organism>
<feature type="region of interest" description="Disordered" evidence="2">
    <location>
        <begin position="1219"/>
        <end position="1247"/>
    </location>
</feature>
<feature type="compositionally biased region" description="Basic and acidic residues" evidence="2">
    <location>
        <begin position="1275"/>
        <end position="1284"/>
    </location>
</feature>
<protein>
    <recommendedName>
        <fullName evidence="3">Phage tail tape measure protein domain-containing protein</fullName>
    </recommendedName>
</protein>
<dbReference type="PANTHER" id="PTHR37813">
    <property type="entry name" value="FELS-2 PROPHAGE PROTEIN"/>
    <property type="match status" value="1"/>
</dbReference>
<dbReference type="InterPro" id="IPR038765">
    <property type="entry name" value="Papain-like_cys_pep_sf"/>
</dbReference>
<feature type="region of interest" description="Disordered" evidence="2">
    <location>
        <begin position="1262"/>
        <end position="1284"/>
    </location>
</feature>
<evidence type="ECO:0000313" key="4">
    <source>
        <dbReference type="EMBL" id="EOM78095.1"/>
    </source>
</evidence>
<feature type="domain" description="Phage tail tape measure protein" evidence="3">
    <location>
        <begin position="82"/>
        <end position="283"/>
    </location>
</feature>
<dbReference type="InterPro" id="IPR010090">
    <property type="entry name" value="Phage_tape_meas"/>
</dbReference>
<sequence length="1495" mass="154200">MAGGRIDIEVAPDVRGFDTRLESGLRGAVGTAGKIGAALGVSVGAGMAFQKVIAIGNDFTATMNEMQAVSSATAAQMQAVSDRARALGNDISLPGTSASDAAAAMTELAKGGFTVEQSMAAAKGTLQLAAAAQIDAASAATIQSQALQSFGLNADYAAKTADILANAANASSAEIGGIAQGLQQSGTVANQFGLSIEDTSAALAMFANAGIQGSDAGTLLKAALLSLTDQGNPAQGAIEQLGLTVYDTEGKFVGLSALFGQLQEASANMTPEMYQAATATLFGSDAMRLAGIAAEQGQTGFDSMVGAINRQGSAAEVAAAKTKGLPGAMESVVNSAEELALGLYDLIDGPMESFARGAADKLSGATDGIVSGFKTAADAAAAVGGFFMDLPGPVQALTASLLALRITGLNGTVNALGGGLTSAARSGSAAMRSFGAEVRLTREYAAAADRPVGVLRGSMLTLADSAGGARGALSGLRSAGSAVVSALGGAWTLGLAAAAVAVGSWATNVQQAKAHAEAYDAALQKIRSTQSALGDIFSLNQGAYDEQAIANIAEQVNLVSTAFGEAAANDAKWNNVMTDVIGDIVMPWRGASDDISKSMDEIALANRQAQEAIEKTGLTSEQIAQKTGADDETWAQFERKLRASGEGGDFAAEKLSEIRGQVQDLNEVAKNATPGFFSLNEAVKTLADESASASDQVNAMKVALDILAGKPVALSDALQQYHAQVRETAAATQEAWDASQGWALELRNEDGSVNTATANGDRLKQALDGIRDSTINAAVAGADMAPIWASNEEQFAQLAEATGLSIDQIRQMAIEAGLVPDRITMLASLEGVETVEGQLAVIGSMLQTTGQPVDIPIDALTDAALLELEQVGVEVDKVDGKPGIVRLSAPNEEVLKQIQAVIDKNIPGKDATVTFRSQGDPAARAAYFGAANIQGPMPIGGNEAGGRLPGYAAGGRMPARSATDDIFAVLPNGTPIAKVNGKEWVINADASQEYDRELAMINAGIFPKLPGFETGGRLAVDRTEQQLRAQSGKPYQYGGVGNPSFDCSGLVSFAYALLTGKDPGQRWFTTESDFAALGFLPGLGGPDDLSIGVHNGGGGQYSHMAGTLAGVPFESGSNGVIYGAGAAGADDAQFENRYHLPGGAFNPPFVGGSSGYGGAAASSWTEKDELDLKAAQAALLKATEDLSKTQAGFDEGKKTPGDLEQSKVRLQQAELKVRELEQRKGSPSSGGPAPDAPGLSARYSDADLEQRDLERAVIRARERRNEVYADPDSTPTDRQEADDNLQKAEDTLAKGGRGEKESVSANIADRFGDAVGSAVSGQIEDALGIVGLDGQLGAVGASLKLATELQQQQADLAKQGAPSFTRDELAKQGPVTPGTQDWIEELLKTLQVPMVLRDTGGPLPHGVAGLNLSGEEEWVLTGAQRRQHDRDLAELAALRASRGGVDMAALTSQMSGGDFSIHVNNPVVNDGKKFFREMNAIQSRQMMRFNGRPRT</sequence>
<reference evidence="4 5" key="1">
    <citation type="journal article" date="2013" name="Genome Announc.">
        <title>Draft Genome Sequence of Rhodococcus rhodnii Strain LMG5362, a Symbiont of Rhodnius prolixus (Hemiptera, Reduviidae, Triatominae), the Principle Vector of Trypanosoma cruzi.</title>
        <authorList>
            <person name="Pachebat J.A."/>
            <person name="van Keulen G."/>
            <person name="Whitten M.M."/>
            <person name="Girdwood S."/>
            <person name="Del Sol R."/>
            <person name="Dyson P.J."/>
            <person name="Facey P.D."/>
        </authorList>
    </citation>
    <scope>NUCLEOTIDE SEQUENCE [LARGE SCALE GENOMIC DNA]</scope>
    <source>
        <strain evidence="4 5">LMG 5362</strain>
    </source>
</reference>
<dbReference type="Gene3D" id="3.90.1720.10">
    <property type="entry name" value="endopeptidase domain like (from Nostoc punctiforme)"/>
    <property type="match status" value="1"/>
</dbReference>
<accession>R7WS28</accession>
<dbReference type="EMBL" id="APMY01000016">
    <property type="protein sequence ID" value="EOM78095.1"/>
    <property type="molecule type" value="Genomic_DNA"/>
</dbReference>
<dbReference type="NCBIfam" id="TIGR01760">
    <property type="entry name" value="tape_meas_TP901"/>
    <property type="match status" value="1"/>
</dbReference>